<evidence type="ECO:0000313" key="1">
    <source>
        <dbReference type="EMBL" id="KAJ5181687.1"/>
    </source>
</evidence>
<name>A0A9W9LYU9_9EURO</name>
<accession>A0A9W9LYU9</accession>
<proteinExistence type="predicted"/>
<gene>
    <name evidence="1" type="ORF">N7449_011834</name>
</gene>
<reference evidence="1" key="1">
    <citation type="submission" date="2022-11" db="EMBL/GenBank/DDBJ databases">
        <authorList>
            <person name="Petersen C."/>
        </authorList>
    </citation>
    <scope>NUCLEOTIDE SEQUENCE</scope>
    <source>
        <strain evidence="1">IBT 20477</strain>
    </source>
</reference>
<organism evidence="1 2">
    <name type="scientific">Penicillium cf. viridicatum</name>
    <dbReference type="NCBI Taxonomy" id="2972119"/>
    <lineage>
        <taxon>Eukaryota</taxon>
        <taxon>Fungi</taxon>
        <taxon>Dikarya</taxon>
        <taxon>Ascomycota</taxon>
        <taxon>Pezizomycotina</taxon>
        <taxon>Eurotiomycetes</taxon>
        <taxon>Eurotiomycetidae</taxon>
        <taxon>Eurotiales</taxon>
        <taxon>Aspergillaceae</taxon>
        <taxon>Penicillium</taxon>
    </lineage>
</organism>
<keyword evidence="2" id="KW-1185">Reference proteome</keyword>
<feature type="non-terminal residue" evidence="1">
    <location>
        <position position="1"/>
    </location>
</feature>
<dbReference type="Proteomes" id="UP001150942">
    <property type="component" value="Unassembled WGS sequence"/>
</dbReference>
<sequence>SGRGNHASTKEPTISCFTFETYRPTRKDCLAQTQPTTLGFKCARMTLCRDFLLNPETREKTLLWVDKKAVHYRLTTRCLLICRNLKKNTSGLSSDRTQRTEIN</sequence>
<protein>
    <submittedName>
        <fullName evidence="1">Uncharacterized protein</fullName>
    </submittedName>
</protein>
<evidence type="ECO:0000313" key="2">
    <source>
        <dbReference type="Proteomes" id="UP001150942"/>
    </source>
</evidence>
<dbReference type="AlphaFoldDB" id="A0A9W9LYU9"/>
<comment type="caution">
    <text evidence="1">The sequence shown here is derived from an EMBL/GenBank/DDBJ whole genome shotgun (WGS) entry which is preliminary data.</text>
</comment>
<dbReference type="OrthoDB" id="4185255at2759"/>
<dbReference type="EMBL" id="JAPQKQ010000009">
    <property type="protein sequence ID" value="KAJ5181687.1"/>
    <property type="molecule type" value="Genomic_DNA"/>
</dbReference>
<reference evidence="1" key="2">
    <citation type="journal article" date="2023" name="IMA Fungus">
        <title>Comparative genomic study of the Penicillium genus elucidates a diverse pangenome and 15 lateral gene transfer events.</title>
        <authorList>
            <person name="Petersen C."/>
            <person name="Sorensen T."/>
            <person name="Nielsen M.R."/>
            <person name="Sondergaard T.E."/>
            <person name="Sorensen J.L."/>
            <person name="Fitzpatrick D.A."/>
            <person name="Frisvad J.C."/>
            <person name="Nielsen K.L."/>
        </authorList>
    </citation>
    <scope>NUCLEOTIDE SEQUENCE</scope>
    <source>
        <strain evidence="1">IBT 20477</strain>
    </source>
</reference>